<evidence type="ECO:0000259" key="1">
    <source>
        <dbReference type="Pfam" id="PF24697"/>
    </source>
</evidence>
<feature type="domain" description="DUF7661" evidence="1">
    <location>
        <begin position="5"/>
        <end position="71"/>
    </location>
</feature>
<dbReference type="Proteomes" id="UP001201463">
    <property type="component" value="Unassembled WGS sequence"/>
</dbReference>
<dbReference type="Pfam" id="PF24697">
    <property type="entry name" value="DUF7661"/>
    <property type="match status" value="1"/>
</dbReference>
<keyword evidence="3" id="KW-1185">Reference proteome</keyword>
<dbReference type="RefSeq" id="WP_233393191.1">
    <property type="nucleotide sequence ID" value="NZ_JAJTWT010000006.1"/>
</dbReference>
<organism evidence="2 3">
    <name type="scientific">Pelomonas caseinilytica</name>
    <dbReference type="NCBI Taxonomy" id="2906763"/>
    <lineage>
        <taxon>Bacteria</taxon>
        <taxon>Pseudomonadati</taxon>
        <taxon>Pseudomonadota</taxon>
        <taxon>Betaproteobacteria</taxon>
        <taxon>Burkholderiales</taxon>
        <taxon>Sphaerotilaceae</taxon>
        <taxon>Roseateles</taxon>
    </lineage>
</organism>
<dbReference type="EMBL" id="JAJTWT010000006">
    <property type="protein sequence ID" value="MCE4538750.1"/>
    <property type="molecule type" value="Genomic_DNA"/>
</dbReference>
<proteinExistence type="predicted"/>
<protein>
    <recommendedName>
        <fullName evidence="1">DUF7661 domain-containing protein</fullName>
    </recommendedName>
</protein>
<evidence type="ECO:0000313" key="2">
    <source>
        <dbReference type="EMBL" id="MCE4538750.1"/>
    </source>
</evidence>
<evidence type="ECO:0000313" key="3">
    <source>
        <dbReference type="Proteomes" id="UP001201463"/>
    </source>
</evidence>
<name>A0ABS8XHP2_9BURK</name>
<reference evidence="2 3" key="1">
    <citation type="submission" date="2021-12" db="EMBL/GenBank/DDBJ databases">
        <title>Genome seq of p7.</title>
        <authorList>
            <person name="Seo T."/>
        </authorList>
    </citation>
    <scope>NUCLEOTIDE SEQUENCE [LARGE SCALE GENOMIC DNA]</scope>
    <source>
        <strain evidence="2 3">P7</strain>
    </source>
</reference>
<accession>A0ABS8XHP2</accession>
<dbReference type="InterPro" id="IPR056078">
    <property type="entry name" value="DUF7661"/>
</dbReference>
<sequence>MISERFHILGGLFDIERTGGHWSVLAVGHDGQRSPAHFAIPEFVADDELEQYLRQLFEDEAAGNPGGIVRVQR</sequence>
<comment type="caution">
    <text evidence="2">The sequence shown here is derived from an EMBL/GenBank/DDBJ whole genome shotgun (WGS) entry which is preliminary data.</text>
</comment>
<gene>
    <name evidence="2" type="ORF">LXT12_15970</name>
</gene>